<accession>A0A8E2VGR4</accession>
<sequence>MSRQVTKAVFPVAGLGTRFLPATKSIPKEIMTL</sequence>
<proteinExistence type="predicted"/>
<evidence type="ECO:0000313" key="2">
    <source>
        <dbReference type="Proteomes" id="UP000244037"/>
    </source>
</evidence>
<name>A0A8E2VGR4_9RHOB</name>
<dbReference type="AlphaFoldDB" id="A0A8E2VGR4"/>
<gene>
    <name evidence="1" type="ORF">C8N38_11859</name>
</gene>
<keyword evidence="2" id="KW-1185">Reference proteome</keyword>
<feature type="non-terminal residue" evidence="1">
    <location>
        <position position="33"/>
    </location>
</feature>
<dbReference type="SUPFAM" id="SSF53448">
    <property type="entry name" value="Nucleotide-diphospho-sugar transferases"/>
    <property type="match status" value="1"/>
</dbReference>
<dbReference type="Gene3D" id="3.90.550.10">
    <property type="entry name" value="Spore Coat Polysaccharide Biosynthesis Protein SpsA, Chain A"/>
    <property type="match status" value="1"/>
</dbReference>
<organism evidence="1 2">
    <name type="scientific">Rhodovulum kholense</name>
    <dbReference type="NCBI Taxonomy" id="453584"/>
    <lineage>
        <taxon>Bacteria</taxon>
        <taxon>Pseudomonadati</taxon>
        <taxon>Pseudomonadota</taxon>
        <taxon>Alphaproteobacteria</taxon>
        <taxon>Rhodobacterales</taxon>
        <taxon>Paracoccaceae</taxon>
        <taxon>Rhodovulum</taxon>
    </lineage>
</organism>
<evidence type="ECO:0000313" key="1">
    <source>
        <dbReference type="EMBL" id="PTW44165.1"/>
    </source>
</evidence>
<dbReference type="EMBL" id="QAYC01000018">
    <property type="protein sequence ID" value="PTW44165.1"/>
    <property type="molecule type" value="Genomic_DNA"/>
</dbReference>
<dbReference type="InterPro" id="IPR029044">
    <property type="entry name" value="Nucleotide-diphossugar_trans"/>
</dbReference>
<comment type="caution">
    <text evidence="1">The sequence shown here is derived from an EMBL/GenBank/DDBJ whole genome shotgun (WGS) entry which is preliminary data.</text>
</comment>
<protein>
    <recommendedName>
        <fullName evidence="3">UTP--glucose-1-phosphate uridylyltransferase</fullName>
    </recommendedName>
</protein>
<evidence type="ECO:0008006" key="3">
    <source>
        <dbReference type="Google" id="ProtNLM"/>
    </source>
</evidence>
<reference evidence="1 2" key="1">
    <citation type="submission" date="2018-04" db="EMBL/GenBank/DDBJ databases">
        <title>Genomic Encyclopedia of Archaeal and Bacterial Type Strains, Phase II (KMG-II): from individual species to whole genera.</title>
        <authorList>
            <person name="Goeker M."/>
        </authorList>
    </citation>
    <scope>NUCLEOTIDE SEQUENCE [LARGE SCALE GENOMIC DNA]</scope>
    <source>
        <strain evidence="1 2">DSM 19783</strain>
    </source>
</reference>
<dbReference type="Proteomes" id="UP000244037">
    <property type="component" value="Unassembled WGS sequence"/>
</dbReference>